<protein>
    <submittedName>
        <fullName evidence="2">Uncharacterized protein</fullName>
    </submittedName>
</protein>
<dbReference type="OrthoDB" id="5395478at2759"/>
<evidence type="ECO:0000256" key="1">
    <source>
        <dbReference type="SAM" id="Phobius"/>
    </source>
</evidence>
<sequence>MELDGAIFQLFANTTGKIAVVTYLTTIQGPSHAKTKLAYLWTLGSLQIASINLLIAFILAQCSPLQELWNEAIPGTCNGRIRNQNFAFFQGSKRWMNCVRAK</sequence>
<evidence type="ECO:0000313" key="3">
    <source>
        <dbReference type="Proteomes" id="UP000578531"/>
    </source>
</evidence>
<keyword evidence="1" id="KW-0472">Membrane</keyword>
<keyword evidence="1" id="KW-1133">Transmembrane helix</keyword>
<dbReference type="AlphaFoldDB" id="A0A8H6FLT6"/>
<dbReference type="RefSeq" id="XP_037160316.1">
    <property type="nucleotide sequence ID" value="XM_037312884.1"/>
</dbReference>
<dbReference type="EMBL" id="JACCJC010000064">
    <property type="protein sequence ID" value="KAF6230883.1"/>
    <property type="molecule type" value="Genomic_DNA"/>
</dbReference>
<keyword evidence="3" id="KW-1185">Reference proteome</keyword>
<dbReference type="GeneID" id="59292645"/>
<gene>
    <name evidence="2" type="ORF">HO173_010999</name>
</gene>
<comment type="caution">
    <text evidence="2">The sequence shown here is derived from an EMBL/GenBank/DDBJ whole genome shotgun (WGS) entry which is preliminary data.</text>
</comment>
<organism evidence="2 3">
    <name type="scientific">Letharia columbiana</name>
    <dbReference type="NCBI Taxonomy" id="112416"/>
    <lineage>
        <taxon>Eukaryota</taxon>
        <taxon>Fungi</taxon>
        <taxon>Dikarya</taxon>
        <taxon>Ascomycota</taxon>
        <taxon>Pezizomycotina</taxon>
        <taxon>Lecanoromycetes</taxon>
        <taxon>OSLEUM clade</taxon>
        <taxon>Lecanoromycetidae</taxon>
        <taxon>Lecanorales</taxon>
        <taxon>Lecanorineae</taxon>
        <taxon>Parmeliaceae</taxon>
        <taxon>Letharia</taxon>
    </lineage>
</organism>
<feature type="transmembrane region" description="Helical" evidence="1">
    <location>
        <begin position="6"/>
        <end position="25"/>
    </location>
</feature>
<keyword evidence="1" id="KW-0812">Transmembrane</keyword>
<evidence type="ECO:0000313" key="2">
    <source>
        <dbReference type="EMBL" id="KAF6230883.1"/>
    </source>
</evidence>
<accession>A0A8H6FLT6</accession>
<reference evidence="2 3" key="1">
    <citation type="journal article" date="2020" name="Genomics">
        <title>Complete, high-quality genomes from long-read metagenomic sequencing of two wolf lichen thalli reveals enigmatic genome architecture.</title>
        <authorList>
            <person name="McKenzie S.K."/>
            <person name="Walston R.F."/>
            <person name="Allen J.L."/>
        </authorList>
    </citation>
    <scope>NUCLEOTIDE SEQUENCE [LARGE SCALE GENOMIC DNA]</scope>
    <source>
        <strain evidence="2">WasteWater2</strain>
    </source>
</reference>
<proteinExistence type="predicted"/>
<name>A0A8H6FLT6_9LECA</name>
<dbReference type="Proteomes" id="UP000578531">
    <property type="component" value="Unassembled WGS sequence"/>
</dbReference>
<feature type="transmembrane region" description="Helical" evidence="1">
    <location>
        <begin position="37"/>
        <end position="60"/>
    </location>
</feature>